<sequence>MVDPHISSPLIWKEEDTTRVLIGKILSSKSYTRGAVERILQKAWNLQSGFDVIEVKGNAFMFKFVHLEEYNRILRGRPWSINGCILNLMERSKFKTCEEFDFSCCPMWIQIHNVPMEALCVENAIMIGGYVVEVVLAEDPHYKDRYLHNFLRVRVILDLRKTLASGFWMSKPNSSRFWISIRYEKL</sequence>
<evidence type="ECO:0000313" key="3">
    <source>
        <dbReference type="Proteomes" id="UP001293593"/>
    </source>
</evidence>
<dbReference type="Proteomes" id="UP001293593">
    <property type="component" value="Unassembled WGS sequence"/>
</dbReference>
<protein>
    <recommendedName>
        <fullName evidence="1">DUF4283 domain-containing protein</fullName>
    </recommendedName>
</protein>
<organism evidence="2 3">
    <name type="scientific">Acacia crassicarpa</name>
    <name type="common">northern wattle</name>
    <dbReference type="NCBI Taxonomy" id="499986"/>
    <lineage>
        <taxon>Eukaryota</taxon>
        <taxon>Viridiplantae</taxon>
        <taxon>Streptophyta</taxon>
        <taxon>Embryophyta</taxon>
        <taxon>Tracheophyta</taxon>
        <taxon>Spermatophyta</taxon>
        <taxon>Magnoliopsida</taxon>
        <taxon>eudicotyledons</taxon>
        <taxon>Gunneridae</taxon>
        <taxon>Pentapetalae</taxon>
        <taxon>rosids</taxon>
        <taxon>fabids</taxon>
        <taxon>Fabales</taxon>
        <taxon>Fabaceae</taxon>
        <taxon>Caesalpinioideae</taxon>
        <taxon>mimosoid clade</taxon>
        <taxon>Acacieae</taxon>
        <taxon>Acacia</taxon>
    </lineage>
</organism>
<dbReference type="EMBL" id="JAWXYG010000020">
    <property type="protein sequence ID" value="KAK4252765.1"/>
    <property type="molecule type" value="Genomic_DNA"/>
</dbReference>
<dbReference type="AlphaFoldDB" id="A0AAE1IMT8"/>
<evidence type="ECO:0000259" key="1">
    <source>
        <dbReference type="Pfam" id="PF14111"/>
    </source>
</evidence>
<reference evidence="2" key="1">
    <citation type="submission" date="2023-10" db="EMBL/GenBank/DDBJ databases">
        <title>Chromosome-level genome of the transformable northern wattle, Acacia crassicarpa.</title>
        <authorList>
            <person name="Massaro I."/>
            <person name="Sinha N.R."/>
            <person name="Poethig S."/>
            <person name="Leichty A.R."/>
        </authorList>
    </citation>
    <scope>NUCLEOTIDE SEQUENCE</scope>
    <source>
        <strain evidence="2">Acra3RX</strain>
        <tissue evidence="2">Leaf</tissue>
    </source>
</reference>
<accession>A0AAE1IMT8</accession>
<evidence type="ECO:0000313" key="2">
    <source>
        <dbReference type="EMBL" id="KAK4252765.1"/>
    </source>
</evidence>
<proteinExistence type="predicted"/>
<feature type="domain" description="DUF4283" evidence="1">
    <location>
        <begin position="15"/>
        <end position="97"/>
    </location>
</feature>
<comment type="caution">
    <text evidence="2">The sequence shown here is derived from an EMBL/GenBank/DDBJ whole genome shotgun (WGS) entry which is preliminary data.</text>
</comment>
<dbReference type="PANTHER" id="PTHR31286:SF178">
    <property type="entry name" value="DUF4283 DOMAIN-CONTAINING PROTEIN"/>
    <property type="match status" value="1"/>
</dbReference>
<dbReference type="Pfam" id="PF14111">
    <property type="entry name" value="DUF4283"/>
    <property type="match status" value="1"/>
</dbReference>
<keyword evidence="3" id="KW-1185">Reference proteome</keyword>
<dbReference type="InterPro" id="IPR025558">
    <property type="entry name" value="DUF4283"/>
</dbReference>
<gene>
    <name evidence="2" type="ORF">QN277_014311</name>
</gene>
<dbReference type="PANTHER" id="PTHR31286">
    <property type="entry name" value="GLYCINE-RICH CELL WALL STRUCTURAL PROTEIN 1.8-LIKE"/>
    <property type="match status" value="1"/>
</dbReference>
<name>A0AAE1IMT8_9FABA</name>
<dbReference type="InterPro" id="IPR040256">
    <property type="entry name" value="At4g02000-like"/>
</dbReference>